<evidence type="ECO:0000313" key="6">
    <source>
        <dbReference type="EMBL" id="EME35852.1"/>
    </source>
</evidence>
<dbReference type="InterPro" id="IPR001647">
    <property type="entry name" value="HTH_TetR"/>
</dbReference>
<dbReference type="PRINTS" id="PR00455">
    <property type="entry name" value="HTHTETR"/>
</dbReference>
<feature type="domain" description="HTH tetR-type" evidence="5">
    <location>
        <begin position="5"/>
        <end position="65"/>
    </location>
</feature>
<accession>M2WBK7</accession>
<feature type="DNA-binding region" description="H-T-H motif" evidence="4">
    <location>
        <begin position="28"/>
        <end position="47"/>
    </location>
</feature>
<evidence type="ECO:0000256" key="4">
    <source>
        <dbReference type="PROSITE-ProRule" id="PRU00335"/>
    </source>
</evidence>
<dbReference type="PROSITE" id="PS50977">
    <property type="entry name" value="HTH_TETR_2"/>
    <property type="match status" value="1"/>
</dbReference>
<evidence type="ECO:0000256" key="3">
    <source>
        <dbReference type="ARBA" id="ARBA00023163"/>
    </source>
</evidence>
<dbReference type="Proteomes" id="UP000009877">
    <property type="component" value="Unassembled WGS sequence"/>
</dbReference>
<proteinExistence type="predicted"/>
<comment type="caution">
    <text evidence="6">The sequence shown here is derived from an EMBL/GenBank/DDBJ whole genome shotgun (WGS) entry which is preliminary data.</text>
</comment>
<dbReference type="InterPro" id="IPR009057">
    <property type="entry name" value="Homeodomain-like_sf"/>
</dbReference>
<dbReference type="AlphaFoldDB" id="M2WBK7"/>
<dbReference type="Gene3D" id="1.10.357.10">
    <property type="entry name" value="Tetracycline Repressor, domain 2"/>
    <property type="match status" value="1"/>
</dbReference>
<dbReference type="PANTHER" id="PTHR30055:SF234">
    <property type="entry name" value="HTH-TYPE TRANSCRIPTIONAL REGULATOR BETI"/>
    <property type="match status" value="1"/>
</dbReference>
<dbReference type="GO" id="GO:0000976">
    <property type="term" value="F:transcription cis-regulatory region binding"/>
    <property type="evidence" value="ECO:0007669"/>
    <property type="project" value="TreeGrafter"/>
</dbReference>
<evidence type="ECO:0000256" key="2">
    <source>
        <dbReference type="ARBA" id="ARBA00023125"/>
    </source>
</evidence>
<reference evidence="6 7" key="1">
    <citation type="journal article" date="2014" name="Genome Announc.">
        <title>Draft Genome Sequence of Kocuria palustris PEL.</title>
        <authorList>
            <person name="Sharma G."/>
            <person name="Khatri I."/>
            <person name="Subramanian S."/>
        </authorList>
    </citation>
    <scope>NUCLEOTIDE SEQUENCE [LARGE SCALE GENOMIC DNA]</scope>
    <source>
        <strain evidence="6 7">PEL</strain>
    </source>
</reference>
<keyword evidence="7" id="KW-1185">Reference proteome</keyword>
<dbReference type="SUPFAM" id="SSF46689">
    <property type="entry name" value="Homeodomain-like"/>
    <property type="match status" value="1"/>
</dbReference>
<dbReference type="GO" id="GO:0003700">
    <property type="term" value="F:DNA-binding transcription factor activity"/>
    <property type="evidence" value="ECO:0007669"/>
    <property type="project" value="TreeGrafter"/>
</dbReference>
<dbReference type="PANTHER" id="PTHR30055">
    <property type="entry name" value="HTH-TYPE TRANSCRIPTIONAL REGULATOR RUTR"/>
    <property type="match status" value="1"/>
</dbReference>
<dbReference type="STRING" id="71999.KPaMU14_02780"/>
<keyword evidence="2 4" id="KW-0238">DNA-binding</keyword>
<name>M2WBK7_9MICC</name>
<dbReference type="InterPro" id="IPR050109">
    <property type="entry name" value="HTH-type_TetR-like_transc_reg"/>
</dbReference>
<dbReference type="RefSeq" id="WP_006215478.1">
    <property type="nucleotide sequence ID" value="NZ_ANHZ02000020.1"/>
</dbReference>
<dbReference type="Pfam" id="PF00440">
    <property type="entry name" value="TetR_N"/>
    <property type="match status" value="1"/>
</dbReference>
<keyword evidence="3" id="KW-0804">Transcription</keyword>
<gene>
    <name evidence="6" type="ORF">C884_01252</name>
</gene>
<dbReference type="InterPro" id="IPR041479">
    <property type="entry name" value="TetR_CgmR_C"/>
</dbReference>
<protein>
    <submittedName>
        <fullName evidence="6">Transcriptional regulator, TetR family</fullName>
    </submittedName>
</protein>
<sequence>MARKPQARERLLDAFDRIVVDEGERSATLEAVAARAGVSKGGLLYHFSTRQELADASVERMRQLAEEGTQAMEASAEGSARAYLRSSLWADTALDRSILTTSRLVQSGDQGAREAMLGLEARWYRMLEAELGDPVTAQAVLHMGDGLYHNAALGILADRAQDREAVMEQLLEALERLRPSS</sequence>
<keyword evidence="1" id="KW-0805">Transcription regulation</keyword>
<dbReference type="EMBL" id="ANHZ02000020">
    <property type="protein sequence ID" value="EME35852.1"/>
    <property type="molecule type" value="Genomic_DNA"/>
</dbReference>
<organism evidence="6 7">
    <name type="scientific">Kocuria palustris PEL</name>
    <dbReference type="NCBI Taxonomy" id="1236550"/>
    <lineage>
        <taxon>Bacteria</taxon>
        <taxon>Bacillati</taxon>
        <taxon>Actinomycetota</taxon>
        <taxon>Actinomycetes</taxon>
        <taxon>Micrococcales</taxon>
        <taxon>Micrococcaceae</taxon>
        <taxon>Kocuria</taxon>
    </lineage>
</organism>
<evidence type="ECO:0000256" key="1">
    <source>
        <dbReference type="ARBA" id="ARBA00023015"/>
    </source>
</evidence>
<evidence type="ECO:0000259" key="5">
    <source>
        <dbReference type="PROSITE" id="PS50977"/>
    </source>
</evidence>
<evidence type="ECO:0000313" key="7">
    <source>
        <dbReference type="Proteomes" id="UP000009877"/>
    </source>
</evidence>
<dbReference type="Pfam" id="PF17937">
    <property type="entry name" value="TetR_C_28"/>
    <property type="match status" value="1"/>
</dbReference>